<dbReference type="OrthoDB" id="6357800at2759"/>
<keyword evidence="3" id="KW-1185">Reference proteome</keyword>
<name>A0A5B7IT19_PORTR</name>
<keyword evidence="1" id="KW-0812">Transmembrane</keyword>
<keyword evidence="1" id="KW-1133">Transmembrane helix</keyword>
<comment type="caution">
    <text evidence="2">The sequence shown here is derived from an EMBL/GenBank/DDBJ whole genome shotgun (WGS) entry which is preliminary data.</text>
</comment>
<organism evidence="2 3">
    <name type="scientific">Portunus trituberculatus</name>
    <name type="common">Swimming crab</name>
    <name type="synonym">Neptunus trituberculatus</name>
    <dbReference type="NCBI Taxonomy" id="210409"/>
    <lineage>
        <taxon>Eukaryota</taxon>
        <taxon>Metazoa</taxon>
        <taxon>Ecdysozoa</taxon>
        <taxon>Arthropoda</taxon>
        <taxon>Crustacea</taxon>
        <taxon>Multicrustacea</taxon>
        <taxon>Malacostraca</taxon>
        <taxon>Eumalacostraca</taxon>
        <taxon>Eucarida</taxon>
        <taxon>Decapoda</taxon>
        <taxon>Pleocyemata</taxon>
        <taxon>Brachyura</taxon>
        <taxon>Eubrachyura</taxon>
        <taxon>Portunoidea</taxon>
        <taxon>Portunidae</taxon>
        <taxon>Portuninae</taxon>
        <taxon>Portunus</taxon>
    </lineage>
</organism>
<accession>A0A5B7IT19</accession>
<feature type="transmembrane region" description="Helical" evidence="1">
    <location>
        <begin position="57"/>
        <end position="77"/>
    </location>
</feature>
<keyword evidence="1" id="KW-0472">Membrane</keyword>
<gene>
    <name evidence="2" type="ORF">E2C01_078547</name>
</gene>
<protein>
    <submittedName>
        <fullName evidence="2">Uncharacterized protein</fullName>
    </submittedName>
</protein>
<evidence type="ECO:0000313" key="2">
    <source>
        <dbReference type="EMBL" id="MPC83828.1"/>
    </source>
</evidence>
<dbReference type="AlphaFoldDB" id="A0A5B7IT19"/>
<proteinExistence type="predicted"/>
<sequence>MALFRYLVRMVEAGLINYWHKETIRSFRRDHGLLPETVQRNSLSLRPLSLQDTQGTFLLVVLILAVAVIVLSLEILCHRFDTPTSDTKLSAAGDSSFCVPVSW</sequence>
<dbReference type="EMBL" id="VSRR010063612">
    <property type="protein sequence ID" value="MPC83828.1"/>
    <property type="molecule type" value="Genomic_DNA"/>
</dbReference>
<evidence type="ECO:0000313" key="3">
    <source>
        <dbReference type="Proteomes" id="UP000324222"/>
    </source>
</evidence>
<evidence type="ECO:0000256" key="1">
    <source>
        <dbReference type="SAM" id="Phobius"/>
    </source>
</evidence>
<reference evidence="2 3" key="1">
    <citation type="submission" date="2019-05" db="EMBL/GenBank/DDBJ databases">
        <title>Another draft genome of Portunus trituberculatus and its Hox gene families provides insights of decapod evolution.</title>
        <authorList>
            <person name="Jeong J.-H."/>
            <person name="Song I."/>
            <person name="Kim S."/>
            <person name="Choi T."/>
            <person name="Kim D."/>
            <person name="Ryu S."/>
            <person name="Kim W."/>
        </authorList>
    </citation>
    <scope>NUCLEOTIDE SEQUENCE [LARGE SCALE GENOMIC DNA]</scope>
    <source>
        <tissue evidence="2">Muscle</tissue>
    </source>
</reference>
<dbReference type="Proteomes" id="UP000324222">
    <property type="component" value="Unassembled WGS sequence"/>
</dbReference>